<evidence type="ECO:0000313" key="2">
    <source>
        <dbReference type="Proteomes" id="UP000613113"/>
    </source>
</evidence>
<protein>
    <recommendedName>
        <fullName evidence="3">DUF4263 domain-containing protein</fullName>
    </recommendedName>
</protein>
<dbReference type="Proteomes" id="UP000613113">
    <property type="component" value="Unassembled WGS sequence"/>
</dbReference>
<evidence type="ECO:0000313" key="1">
    <source>
        <dbReference type="EMBL" id="MBC3884105.1"/>
    </source>
</evidence>
<dbReference type="RefSeq" id="WP_186861719.1">
    <property type="nucleotide sequence ID" value="NZ_JACOGC010000001.1"/>
</dbReference>
<dbReference type="EMBL" id="JACOGC010000001">
    <property type="protein sequence ID" value="MBC3884105.1"/>
    <property type="molecule type" value="Genomic_DNA"/>
</dbReference>
<accession>A0ABR6YJN2</accession>
<evidence type="ECO:0008006" key="3">
    <source>
        <dbReference type="Google" id="ProtNLM"/>
    </source>
</evidence>
<proteinExistence type="predicted"/>
<keyword evidence="2" id="KW-1185">Reference proteome</keyword>
<organism evidence="1 2">
    <name type="scientific">Undibacterium griseum</name>
    <dbReference type="NCBI Taxonomy" id="2762295"/>
    <lineage>
        <taxon>Bacteria</taxon>
        <taxon>Pseudomonadati</taxon>
        <taxon>Pseudomonadota</taxon>
        <taxon>Betaproteobacteria</taxon>
        <taxon>Burkholderiales</taxon>
        <taxon>Oxalobacteraceae</taxon>
        <taxon>Undibacterium</taxon>
    </lineage>
</organism>
<sequence length="349" mass="39488">MIYQLDKIFLENRFQQDLNDVATELVGLFSLRHAREVAHLDNPLLRWLDFRLRYVDPIPRKVVYSDKFPKRLPVSARKALKNLERLICHGKDINCYQGKGLIKHHDVSGAKRQFRTDFLWADWNILHFHLSDEPIPRGEFFSQPADWILFCIVGGDAVAFVDVLPHPKGDGFADPDLLHTVARSWPRYFDQFRVKGIHADTPLSAQRIHQARKGGVAQFFSIGKSAYIGPGMGITSASTALKTTLALDRARDHVRSLAELVCLEGSQFQSETLASSVQNPEFSLCMTIQGLAVFEAVSSRAFLLPTSRPEIPLSFLTELRELLMPDWVLHFIKTIEPLKVATSVFQAPA</sequence>
<gene>
    <name evidence="1" type="ORF">H8K27_03075</name>
</gene>
<name>A0ABR6YJN2_9BURK</name>
<reference evidence="1 2" key="1">
    <citation type="submission" date="2020-08" db="EMBL/GenBank/DDBJ databases">
        <title>Novel species isolated from subtropical streams in China.</title>
        <authorList>
            <person name="Lu H."/>
        </authorList>
    </citation>
    <scope>NUCLEOTIDE SEQUENCE [LARGE SCALE GENOMIC DNA]</scope>
    <source>
        <strain evidence="1 2">FT31W</strain>
    </source>
</reference>
<comment type="caution">
    <text evidence="1">The sequence shown here is derived from an EMBL/GenBank/DDBJ whole genome shotgun (WGS) entry which is preliminary data.</text>
</comment>